<organism evidence="1 2">
    <name type="scientific">Pedobacter suwonensis</name>
    <dbReference type="NCBI Taxonomy" id="332999"/>
    <lineage>
        <taxon>Bacteria</taxon>
        <taxon>Pseudomonadati</taxon>
        <taxon>Bacteroidota</taxon>
        <taxon>Sphingobacteriia</taxon>
        <taxon>Sphingobacteriales</taxon>
        <taxon>Sphingobacteriaceae</taxon>
        <taxon>Pedobacter</taxon>
    </lineage>
</organism>
<dbReference type="RefSeq" id="WP_159435208.1">
    <property type="nucleotide sequence ID" value="NZ_FOJM01000004.1"/>
</dbReference>
<protein>
    <submittedName>
        <fullName evidence="1">Uncharacterized protein</fullName>
    </submittedName>
</protein>
<dbReference type="AlphaFoldDB" id="A0A1I0SYY0"/>
<proteinExistence type="predicted"/>
<dbReference type="EMBL" id="FOJM01000004">
    <property type="protein sequence ID" value="SFA44627.1"/>
    <property type="molecule type" value="Genomic_DNA"/>
</dbReference>
<name>A0A1I0SYY0_9SPHI</name>
<evidence type="ECO:0000313" key="2">
    <source>
        <dbReference type="Proteomes" id="UP000198836"/>
    </source>
</evidence>
<sequence>MTNQLINFYEEGLSNLALQKGTNLPAMSNQYQSKTSVYTLLIPLSDR</sequence>
<evidence type="ECO:0000313" key="1">
    <source>
        <dbReference type="EMBL" id="SFA44627.1"/>
    </source>
</evidence>
<reference evidence="2" key="1">
    <citation type="submission" date="2016-10" db="EMBL/GenBank/DDBJ databases">
        <authorList>
            <person name="Varghese N."/>
            <person name="Submissions S."/>
        </authorList>
    </citation>
    <scope>NUCLEOTIDE SEQUENCE [LARGE SCALE GENOMIC DNA]</scope>
    <source>
        <strain evidence="2">DSM 18130</strain>
    </source>
</reference>
<gene>
    <name evidence="1" type="ORF">SAMN04488511_104153</name>
</gene>
<accession>A0A1I0SYY0</accession>
<dbReference type="Proteomes" id="UP000198836">
    <property type="component" value="Unassembled WGS sequence"/>
</dbReference>
<keyword evidence="2" id="KW-1185">Reference proteome</keyword>